<organism evidence="1 2">
    <name type="scientific">Vararia minispora EC-137</name>
    <dbReference type="NCBI Taxonomy" id="1314806"/>
    <lineage>
        <taxon>Eukaryota</taxon>
        <taxon>Fungi</taxon>
        <taxon>Dikarya</taxon>
        <taxon>Basidiomycota</taxon>
        <taxon>Agaricomycotina</taxon>
        <taxon>Agaricomycetes</taxon>
        <taxon>Russulales</taxon>
        <taxon>Lachnocladiaceae</taxon>
        <taxon>Vararia</taxon>
    </lineage>
</organism>
<dbReference type="EMBL" id="MU273742">
    <property type="protein sequence ID" value="KAI0028567.1"/>
    <property type="molecule type" value="Genomic_DNA"/>
</dbReference>
<evidence type="ECO:0000313" key="1">
    <source>
        <dbReference type="EMBL" id="KAI0028567.1"/>
    </source>
</evidence>
<proteinExistence type="predicted"/>
<gene>
    <name evidence="1" type="ORF">K488DRAFT_58261</name>
</gene>
<evidence type="ECO:0000313" key="2">
    <source>
        <dbReference type="Proteomes" id="UP000814128"/>
    </source>
</evidence>
<dbReference type="Proteomes" id="UP000814128">
    <property type="component" value="Unassembled WGS sequence"/>
</dbReference>
<sequence length="276" mass="29114">MRGAVGKLPVATSLLARAVVERAEDLLVVVVSLPLHLCLHIFRPLLAVGLDPTVSTPGLTDGGSRTTISGKGGDKVTTIKSGPFAGRTSGGGTREQIYGTSYYGSGYPGLSGLGVANRGFPFNFYPVVWYPVSPYYPPYIHATNEYGNPDNTSRPGGVMTTVAFQNLNRTSTFHFMADNATVVAVTSQILTHCGGDINDNATFAPLPYTANSSTPLPEQAIQYYRSSSAVLSEDGYNNFALYASNPNASTPPLPPSTDLVLLSCLNSTIGSTIPLV</sequence>
<keyword evidence="2" id="KW-1185">Reference proteome</keyword>
<reference evidence="1" key="2">
    <citation type="journal article" date="2022" name="New Phytol.">
        <title>Evolutionary transition to the ectomycorrhizal habit in the genomes of a hyperdiverse lineage of mushroom-forming fungi.</title>
        <authorList>
            <person name="Looney B."/>
            <person name="Miyauchi S."/>
            <person name="Morin E."/>
            <person name="Drula E."/>
            <person name="Courty P.E."/>
            <person name="Kohler A."/>
            <person name="Kuo A."/>
            <person name="LaButti K."/>
            <person name="Pangilinan J."/>
            <person name="Lipzen A."/>
            <person name="Riley R."/>
            <person name="Andreopoulos W."/>
            <person name="He G."/>
            <person name="Johnson J."/>
            <person name="Nolan M."/>
            <person name="Tritt A."/>
            <person name="Barry K.W."/>
            <person name="Grigoriev I.V."/>
            <person name="Nagy L.G."/>
            <person name="Hibbett D."/>
            <person name="Henrissat B."/>
            <person name="Matheny P.B."/>
            <person name="Labbe J."/>
            <person name="Martin F.M."/>
        </authorList>
    </citation>
    <scope>NUCLEOTIDE SEQUENCE</scope>
    <source>
        <strain evidence="1">EC-137</strain>
    </source>
</reference>
<reference evidence="1" key="1">
    <citation type="submission" date="2021-02" db="EMBL/GenBank/DDBJ databases">
        <authorList>
            <consortium name="DOE Joint Genome Institute"/>
            <person name="Ahrendt S."/>
            <person name="Looney B.P."/>
            <person name="Miyauchi S."/>
            <person name="Morin E."/>
            <person name="Drula E."/>
            <person name="Courty P.E."/>
            <person name="Chicoki N."/>
            <person name="Fauchery L."/>
            <person name="Kohler A."/>
            <person name="Kuo A."/>
            <person name="Labutti K."/>
            <person name="Pangilinan J."/>
            <person name="Lipzen A."/>
            <person name="Riley R."/>
            <person name="Andreopoulos W."/>
            <person name="He G."/>
            <person name="Johnson J."/>
            <person name="Barry K.W."/>
            <person name="Grigoriev I.V."/>
            <person name="Nagy L."/>
            <person name="Hibbett D."/>
            <person name="Henrissat B."/>
            <person name="Matheny P.B."/>
            <person name="Labbe J."/>
            <person name="Martin F."/>
        </authorList>
    </citation>
    <scope>NUCLEOTIDE SEQUENCE</scope>
    <source>
        <strain evidence="1">EC-137</strain>
    </source>
</reference>
<accession>A0ACB8QAA2</accession>
<comment type="caution">
    <text evidence="1">The sequence shown here is derived from an EMBL/GenBank/DDBJ whole genome shotgun (WGS) entry which is preliminary data.</text>
</comment>
<feature type="non-terminal residue" evidence="1">
    <location>
        <position position="276"/>
    </location>
</feature>
<protein>
    <submittedName>
        <fullName evidence="1">Uncharacterized protein</fullName>
    </submittedName>
</protein>
<name>A0ACB8QAA2_9AGAM</name>